<proteinExistence type="predicted"/>
<keyword evidence="1" id="KW-0496">Mitochondrion</keyword>
<name>A0A101LWE5_PICGL</name>
<gene>
    <name evidence="1" type="ORF">ABT39_MTgene1677</name>
</gene>
<dbReference type="EMBL" id="LKAM01000011">
    <property type="protein sequence ID" value="KUM46575.1"/>
    <property type="molecule type" value="Genomic_DNA"/>
</dbReference>
<geneLocation type="mitochondrion" evidence="1"/>
<sequence>MKCRQPSTFHKGGISQYFFPSDTQMMNLSRTLPTGFFTYKTCQMEMFLFLEEPERYKHAARHKPMIQC</sequence>
<comment type="caution">
    <text evidence="1">The sequence shown here is derived from an EMBL/GenBank/DDBJ whole genome shotgun (WGS) entry which is preliminary data.</text>
</comment>
<organism evidence="1">
    <name type="scientific">Picea glauca</name>
    <name type="common">White spruce</name>
    <name type="synonym">Pinus glauca</name>
    <dbReference type="NCBI Taxonomy" id="3330"/>
    <lineage>
        <taxon>Eukaryota</taxon>
        <taxon>Viridiplantae</taxon>
        <taxon>Streptophyta</taxon>
        <taxon>Embryophyta</taxon>
        <taxon>Tracheophyta</taxon>
        <taxon>Spermatophyta</taxon>
        <taxon>Pinopsida</taxon>
        <taxon>Pinidae</taxon>
        <taxon>Conifers I</taxon>
        <taxon>Pinales</taxon>
        <taxon>Pinaceae</taxon>
        <taxon>Picea</taxon>
    </lineage>
</organism>
<protein>
    <submittedName>
        <fullName evidence="1">Uncharacterized protein</fullName>
    </submittedName>
</protein>
<reference evidence="1" key="1">
    <citation type="journal article" date="2015" name="Genome Biol. Evol.">
        <title>Organellar Genomes of White Spruce (Picea glauca): Assembly and Annotation.</title>
        <authorList>
            <person name="Jackman S.D."/>
            <person name="Warren R.L."/>
            <person name="Gibb E.A."/>
            <person name="Vandervalk B.P."/>
            <person name="Mohamadi H."/>
            <person name="Chu J."/>
            <person name="Raymond A."/>
            <person name="Pleasance S."/>
            <person name="Coope R."/>
            <person name="Wildung M.R."/>
            <person name="Ritland C.E."/>
            <person name="Bousquet J."/>
            <person name="Jones S.J."/>
            <person name="Bohlmann J."/>
            <person name="Birol I."/>
        </authorList>
    </citation>
    <scope>NUCLEOTIDE SEQUENCE [LARGE SCALE GENOMIC DNA]</scope>
    <source>
        <tissue evidence="1">Flushing bud</tissue>
    </source>
</reference>
<evidence type="ECO:0000313" key="1">
    <source>
        <dbReference type="EMBL" id="KUM46575.1"/>
    </source>
</evidence>
<accession>A0A101LWE5</accession>
<dbReference type="AlphaFoldDB" id="A0A101LWE5"/>